<sequence>MKKLSARRIAALGALLAMASVLFVVESLIPPLLPMAPYVKIGLANSVVLFVIIVFGAGDAFVFILLKNLITALFVTPFVLPFNLAGSLCAYLAMAGMYGMLFPRVSLVSVSIAGAVLSNIARTSVAVLIMEAESLYIQLPFVCAFSVLAGIVIGVLSTLLIKYLPERLTKFE</sequence>
<keyword evidence="1" id="KW-1133">Transmembrane helix</keyword>
<name>A0A9D2D0D4_9FIRM</name>
<gene>
    <name evidence="2" type="ORF">H9727_07510</name>
</gene>
<dbReference type="InterPro" id="IPR010898">
    <property type="entry name" value="Hpre_diP_synth_I"/>
</dbReference>
<organism evidence="2 3">
    <name type="scientific">Candidatus Borkfalkia avistercoris</name>
    <dbReference type="NCBI Taxonomy" id="2838504"/>
    <lineage>
        <taxon>Bacteria</taxon>
        <taxon>Bacillati</taxon>
        <taxon>Bacillota</taxon>
        <taxon>Clostridia</taxon>
        <taxon>Christensenellales</taxon>
        <taxon>Christensenellaceae</taxon>
        <taxon>Candidatus Borkfalkia</taxon>
    </lineage>
</organism>
<feature type="transmembrane region" description="Helical" evidence="1">
    <location>
        <begin position="107"/>
        <end position="129"/>
    </location>
</feature>
<evidence type="ECO:0000313" key="2">
    <source>
        <dbReference type="EMBL" id="HIZ04116.1"/>
    </source>
</evidence>
<reference evidence="2" key="2">
    <citation type="submission" date="2021-04" db="EMBL/GenBank/DDBJ databases">
        <authorList>
            <person name="Gilroy R."/>
        </authorList>
    </citation>
    <scope>NUCLEOTIDE SEQUENCE</scope>
    <source>
        <strain evidence="2">CHK187-5294</strain>
    </source>
</reference>
<proteinExistence type="predicted"/>
<feature type="transmembrane region" description="Helical" evidence="1">
    <location>
        <begin position="141"/>
        <end position="164"/>
    </location>
</feature>
<feature type="transmembrane region" description="Helical" evidence="1">
    <location>
        <begin position="43"/>
        <end position="66"/>
    </location>
</feature>
<dbReference type="Gene3D" id="1.10.1760.20">
    <property type="match status" value="1"/>
</dbReference>
<reference evidence="2" key="1">
    <citation type="journal article" date="2021" name="PeerJ">
        <title>Extensive microbial diversity within the chicken gut microbiome revealed by metagenomics and culture.</title>
        <authorList>
            <person name="Gilroy R."/>
            <person name="Ravi A."/>
            <person name="Getino M."/>
            <person name="Pursley I."/>
            <person name="Horton D.L."/>
            <person name="Alikhan N.F."/>
            <person name="Baker D."/>
            <person name="Gharbi K."/>
            <person name="Hall N."/>
            <person name="Watson M."/>
            <person name="Adriaenssens E.M."/>
            <person name="Foster-Nyarko E."/>
            <person name="Jarju S."/>
            <person name="Secka A."/>
            <person name="Antonio M."/>
            <person name="Oren A."/>
            <person name="Chaudhuri R.R."/>
            <person name="La Ragione R."/>
            <person name="Hildebrand F."/>
            <person name="Pallen M.J."/>
        </authorList>
    </citation>
    <scope>NUCLEOTIDE SEQUENCE</scope>
    <source>
        <strain evidence="2">CHK187-5294</strain>
    </source>
</reference>
<dbReference type="Proteomes" id="UP000824132">
    <property type="component" value="Unassembled WGS sequence"/>
</dbReference>
<comment type="caution">
    <text evidence="2">The sequence shown here is derived from an EMBL/GenBank/DDBJ whole genome shotgun (WGS) entry which is preliminary data.</text>
</comment>
<dbReference type="InterPro" id="IPR014535">
    <property type="entry name" value="Hpre_diP_synt_I"/>
</dbReference>
<dbReference type="PIRSF" id="PIRSF027391">
    <property type="entry name" value="Hpre_diP_synt_I"/>
    <property type="match status" value="1"/>
</dbReference>
<accession>A0A9D2D0D4</accession>
<feature type="transmembrane region" description="Helical" evidence="1">
    <location>
        <begin position="78"/>
        <end position="101"/>
    </location>
</feature>
<evidence type="ECO:0000256" key="1">
    <source>
        <dbReference type="SAM" id="Phobius"/>
    </source>
</evidence>
<keyword evidence="1" id="KW-0472">Membrane</keyword>
<dbReference type="AlphaFoldDB" id="A0A9D2D0D4"/>
<evidence type="ECO:0000313" key="3">
    <source>
        <dbReference type="Proteomes" id="UP000824132"/>
    </source>
</evidence>
<keyword evidence="1" id="KW-0812">Transmembrane</keyword>
<protein>
    <submittedName>
        <fullName evidence="2">Gx transporter family protein</fullName>
    </submittedName>
</protein>
<dbReference type="Pfam" id="PF07456">
    <property type="entry name" value="Hpre_diP_synt_I"/>
    <property type="match status" value="1"/>
</dbReference>
<dbReference type="EMBL" id="DXCL01000046">
    <property type="protein sequence ID" value="HIZ04116.1"/>
    <property type="molecule type" value="Genomic_DNA"/>
</dbReference>